<dbReference type="KEGG" id="serw:FY030_02510"/>
<evidence type="ECO:0000313" key="4">
    <source>
        <dbReference type="EMBL" id="QFG67748.1"/>
    </source>
</evidence>
<evidence type="ECO:0000256" key="1">
    <source>
        <dbReference type="SAM" id="Coils"/>
    </source>
</evidence>
<reference evidence="4 5" key="1">
    <citation type="submission" date="2019-09" db="EMBL/GenBank/DDBJ databases">
        <title>Serinicoccus pratensis sp. nov., isolated from meadow soil.</title>
        <authorList>
            <person name="Zhang W."/>
        </authorList>
    </citation>
    <scope>NUCLEOTIDE SEQUENCE [LARGE SCALE GENOMIC DNA]</scope>
    <source>
        <strain evidence="4 5">W204</strain>
    </source>
</reference>
<dbReference type="Proteomes" id="UP000326546">
    <property type="component" value="Chromosome"/>
</dbReference>
<dbReference type="AlphaFoldDB" id="A0A5J6V234"/>
<keyword evidence="5" id="KW-1185">Reference proteome</keyword>
<keyword evidence="1" id="KW-0175">Coiled coil</keyword>
<sequence length="735" mass="76779">MGFLQARGGRSGGGPSVYGGRAPRWTRARPVGEDRGVMPDVRPSRPRSRRAAATLATLAVAGLLATGPTAQAQEPIDLPGPVTDRADVLSSSEETEVVERIEALQQETGLQLFVVFVDEFTDPSGARTNGPEWAQLTSEESGMGHGDLVLAVAVEQRAYGLGDIGGTLSSQAVQRVQLQDVEPRLGQDDWAGAAEAAVNGFAREHARAASGGGISSDRPVRTRSSGGLGNFTGALLMPLLIGGGAVLAIRAASRSSSRTTRGTAASAPAGARGVSLQELERQSAEALVGMDNAVRSAEEELAFAEAQFGRQRTEAFRGVLEQAKAAAKEAFSLRQQLDDDQREPDDVRRSMLSRIVQLTSQARRTLDEHTAEFATLRALQDRAPQFLDELTTRARETRERLPTARQEIDGLAARHPREALVTVRAHLQQATGLLDSADGFVIAGRQSLERDDRPSAVAAARAAEESIGQAASLLDAVSRADSDLASAAQQLSRGIASLTADIQDAQRLAPHEPTVGQSVQRAREAIEQAQAARSSGDPLRALADLDVAEHDLDTLLEPMREQESHATKMRGDFTERFTRVGARLQSINQTIATRRGAISSGARTRMSEALRLYEEARTTSGKDPRTAMALLTRAEQLGEQALTEANNDLGSWGGPGGSGGGGIDPWSVILGGILLGGNRGGGRRHSGGWGGGGGFSGGSFGGGSFGGGSFGGGSFGGGSFGGGGGGGGSFTGGRF</sequence>
<feature type="domain" description="TPM" evidence="3">
    <location>
        <begin position="82"/>
        <end position="202"/>
    </location>
</feature>
<evidence type="ECO:0000256" key="2">
    <source>
        <dbReference type="SAM" id="MobiDB-lite"/>
    </source>
</evidence>
<dbReference type="InterPro" id="IPR007621">
    <property type="entry name" value="TPM_dom"/>
</dbReference>
<proteinExistence type="predicted"/>
<feature type="coiled-coil region" evidence="1">
    <location>
        <begin position="287"/>
        <end position="340"/>
    </location>
</feature>
<evidence type="ECO:0000259" key="3">
    <source>
        <dbReference type="Pfam" id="PF04536"/>
    </source>
</evidence>
<dbReference type="Pfam" id="PF04536">
    <property type="entry name" value="TPM_phosphatase"/>
    <property type="match status" value="1"/>
</dbReference>
<gene>
    <name evidence="4" type="ORF">FY030_02510</name>
</gene>
<name>A0A5J6V234_9MICO</name>
<accession>A0A5J6V234</accession>
<dbReference type="EMBL" id="CP044427">
    <property type="protein sequence ID" value="QFG67748.1"/>
    <property type="molecule type" value="Genomic_DNA"/>
</dbReference>
<protein>
    <submittedName>
        <fullName evidence="4">TPM domain-containing protein</fullName>
    </submittedName>
</protein>
<organism evidence="4 5">
    <name type="scientific">Ornithinimicrobium pratense</name>
    <dbReference type="NCBI Taxonomy" id="2593973"/>
    <lineage>
        <taxon>Bacteria</taxon>
        <taxon>Bacillati</taxon>
        <taxon>Actinomycetota</taxon>
        <taxon>Actinomycetes</taxon>
        <taxon>Micrococcales</taxon>
        <taxon>Ornithinimicrobiaceae</taxon>
        <taxon>Ornithinimicrobium</taxon>
    </lineage>
</organism>
<dbReference type="Gene3D" id="3.10.310.50">
    <property type="match status" value="1"/>
</dbReference>
<feature type="region of interest" description="Disordered" evidence="2">
    <location>
        <begin position="1"/>
        <end position="49"/>
    </location>
</feature>
<evidence type="ECO:0000313" key="5">
    <source>
        <dbReference type="Proteomes" id="UP000326546"/>
    </source>
</evidence>
<dbReference type="OrthoDB" id="5105562at2"/>